<dbReference type="STRING" id="8010.ENSELUP00000004221"/>
<accession>A0A3P8XI08</accession>
<dbReference type="GO" id="GO:0005525">
    <property type="term" value="F:GTP binding"/>
    <property type="evidence" value="ECO:0007669"/>
    <property type="project" value="UniProtKB-KW"/>
</dbReference>
<dbReference type="FunCoup" id="A0A3P8XI08">
    <property type="interactions" value="24"/>
</dbReference>
<keyword evidence="2" id="KW-0547">Nucleotide-binding</keyword>
<evidence type="ECO:0000259" key="5">
    <source>
        <dbReference type="PROSITE" id="PS51720"/>
    </source>
</evidence>
<keyword evidence="7" id="KW-1185">Reference proteome</keyword>
<dbReference type="InterPro" id="IPR027417">
    <property type="entry name" value="P-loop_NTPase"/>
</dbReference>
<evidence type="ECO:0000313" key="7">
    <source>
        <dbReference type="Proteomes" id="UP000265140"/>
    </source>
</evidence>
<proteinExistence type="inferred from homology"/>
<sequence length="1319" mass="154883">MLEMADSQPFGFEHKVGEAWVKRRNNADLLPPNMSGSPSDLRIVLLGRSVSGKNDVGNIILNIDAFRHDYVLDQCIRASGEVEGRQITVINTPDLLDPDISHDKLSEELSWIKTLSEPGPHVFLLVLQPEVFIEEERNRIRKILKNLSDRSFGYSLVLTTREVRGGHIHENEALNLMIQECRGKQCLMNLNDRNHLMTCIDQMVKDNEGAYVTLEVFEDTTSSLTQDNREKHVGKDILEQRESTKLNKEKVIQTGLASPQKKREEQPSSGNQLSSLRIVLLGKRDDKKVVGNMILQQEAFKSSWSQIFRHEQQCDSASGKVNDKSVTVIKTQDLFSMSGESIMKEMEKCKNLTAPGPHVLLLVLKSEEFTELKLNTLKWILSLFGKNAFKHSMVVITHKVESENPHLTKMITECGGRFYNLYSQGSDHRELIGKIETMVKANDCKYLTYNEEKTHDTIIPKVQRLNLVLCGRSGAGKTSVSNALLGQTESMSSSVCLKREGEICGQLVTVIEMPALYGTHLTQEEVMDQSFRCVSLCEPGVHVFLLVIPGGPLNDEDKREMETLQNILGPQVNDFTMVLFRQDYIPVDKTTVDILEQNADMKQLIKTCKGQYSLFDASKIENIQKQLLEDIVKIKDRNKTCYTPYMYVKAQNRRILDLEEKISNESQGAESKCSTTEGLRVVLIGKTGNGKSASGNTILGPNMFESKISSDSVTTVCKKAVGKVDGRTVAVVDTPGLYDTTLSNKDVQEEIAKCISLSAPGPHVFIIVLGIGRITKEELDTLDLIEKTFGQQARQFSLVLFTGGDNLVDISIDDYIKSSTNAQLKKLIRDCGDRYHVFNNRDKHDHTQVTELFKKFDIMVSMNKGTFYTNEMFQEAEASIKKKQAEILKQKELEIKADMEKLRVQHETEMKKIKSKLEEERKKVHEEREIREKMLKEREDAIRKEHQEKEKKEKEQRRLEDEKRKEQEMLQRKIFSEEKEEMEKEMQTQKEKLEKQQRKNEDLYRIMLEQRRQQQKNREEELLKVQEKQLADLKRKQEEELGRREKEEQERKKKEEEQRQEWQRKIDAAETGQTEMQQVMMREKNKWEEQLNKERVRQQDEERLRRQKETEAIKQQKEQQRRQREEFEKERDSDRIKNNELEKQRREMEQKEKDRIEKEFEEKRIELTKKMTTMQEDWERQRGEEWERRHQEDLNRRKEEERRLKEVEEHFRQEREEENMRRENEDKVRREQEQNKCKEYERQKTEMICKYEEDARRHAEEVNDFKEKYEEMKIKLLEERDAMTVLKEKQKKEHDKLKDLYRQDKCQLTKKIKKLEKKH</sequence>
<dbReference type="PANTHER" id="PTHR10903:SF170">
    <property type="entry name" value="GTPASE IMAP FAMILY MEMBER 7"/>
    <property type="match status" value="1"/>
</dbReference>
<evidence type="ECO:0000256" key="3">
    <source>
        <dbReference type="ARBA" id="ARBA00023134"/>
    </source>
</evidence>
<reference evidence="6" key="2">
    <citation type="submission" date="2020-02" db="EMBL/GenBank/DDBJ databases">
        <title>Esox lucius (northern pike) genome, fEsoLuc1, primary haplotype.</title>
        <authorList>
            <person name="Myers G."/>
            <person name="Karagic N."/>
            <person name="Meyer A."/>
            <person name="Pippel M."/>
            <person name="Reichard M."/>
            <person name="Winkler S."/>
            <person name="Tracey A."/>
            <person name="Sims Y."/>
            <person name="Howe K."/>
            <person name="Rhie A."/>
            <person name="Formenti G."/>
            <person name="Durbin R."/>
            <person name="Fedrigo O."/>
            <person name="Jarvis E.D."/>
        </authorList>
    </citation>
    <scope>NUCLEOTIDE SEQUENCE [LARGE SCALE GENOMIC DNA]</scope>
</reference>
<reference evidence="7" key="1">
    <citation type="journal article" date="2014" name="PLoS ONE">
        <title>The genome and linkage map of the northern pike (Esox lucius): conserved synteny revealed between the salmonid sister group and the Neoteleostei.</title>
        <authorList>
            <person name="Rondeau E.B."/>
            <person name="Minkley D.R."/>
            <person name="Leong J.S."/>
            <person name="Messmer A.M."/>
            <person name="Jantzen J.R."/>
            <person name="von Schalburg K.R."/>
            <person name="Lemon C."/>
            <person name="Bird N.H."/>
            <person name="Koop B.F."/>
        </authorList>
    </citation>
    <scope>NUCLEOTIDE SEQUENCE</scope>
</reference>
<keyword evidence="3" id="KW-0342">GTP-binding</keyword>
<dbReference type="CDD" id="cd01852">
    <property type="entry name" value="AIG1"/>
    <property type="match status" value="1"/>
</dbReference>
<dbReference type="Bgee" id="ENSELUG00000005405">
    <property type="expression patterns" value="Expressed in bone element and 7 other cell types or tissues"/>
</dbReference>
<dbReference type="AlphaFoldDB" id="A0A3P8XI08"/>
<evidence type="ECO:0000313" key="6">
    <source>
        <dbReference type="Ensembl" id="ENSELUP00000004221.3"/>
    </source>
</evidence>
<dbReference type="SUPFAM" id="SSF52540">
    <property type="entry name" value="P-loop containing nucleoside triphosphate hydrolases"/>
    <property type="match status" value="3"/>
</dbReference>
<feature type="domain" description="AIG1-type G" evidence="5">
    <location>
        <begin position="676"/>
        <end position="877"/>
    </location>
</feature>
<feature type="compositionally biased region" description="Basic and acidic residues" evidence="4">
    <location>
        <begin position="1031"/>
        <end position="1068"/>
    </location>
</feature>
<dbReference type="Pfam" id="PF04548">
    <property type="entry name" value="AIG1"/>
    <property type="match status" value="4"/>
</dbReference>
<protein>
    <recommendedName>
        <fullName evidence="5">AIG1-type G domain-containing protein</fullName>
    </recommendedName>
</protein>
<comment type="similarity">
    <text evidence="1">Belongs to the TRAFAC class TrmE-Era-EngA-EngB-Septin-like GTPase superfamily. AIG1/Toc34/Toc159-like paraseptin GTPase family. IAN subfamily.</text>
</comment>
<reference evidence="6" key="3">
    <citation type="submission" date="2025-08" db="UniProtKB">
        <authorList>
            <consortium name="Ensembl"/>
        </authorList>
    </citation>
    <scope>IDENTIFICATION</scope>
</reference>
<evidence type="ECO:0000256" key="4">
    <source>
        <dbReference type="SAM" id="MobiDB-lite"/>
    </source>
</evidence>
<dbReference type="PROSITE" id="PS51720">
    <property type="entry name" value="G_AIG1"/>
    <property type="match status" value="2"/>
</dbReference>
<evidence type="ECO:0000256" key="1">
    <source>
        <dbReference type="ARBA" id="ARBA00008535"/>
    </source>
</evidence>
<feature type="region of interest" description="Disordered" evidence="4">
    <location>
        <begin position="1031"/>
        <end position="1155"/>
    </location>
</feature>
<reference evidence="6" key="4">
    <citation type="submission" date="2025-09" db="UniProtKB">
        <authorList>
            <consortium name="Ensembl"/>
        </authorList>
    </citation>
    <scope>IDENTIFICATION</scope>
</reference>
<evidence type="ECO:0000256" key="2">
    <source>
        <dbReference type="ARBA" id="ARBA00022741"/>
    </source>
</evidence>
<feature type="compositionally biased region" description="Basic and acidic residues" evidence="4">
    <location>
        <begin position="1177"/>
        <end position="1237"/>
    </location>
</feature>
<name>A0A3P8XI08_ESOLU</name>
<dbReference type="InterPro" id="IPR006703">
    <property type="entry name" value="G_AIG1"/>
</dbReference>
<feature type="domain" description="AIG1-type G" evidence="5">
    <location>
        <begin position="462"/>
        <end position="651"/>
    </location>
</feature>
<dbReference type="Proteomes" id="UP000265140">
    <property type="component" value="Chromosome 3"/>
</dbReference>
<dbReference type="PANTHER" id="PTHR10903">
    <property type="entry name" value="GTPASE, IMAP FAMILY MEMBER-RELATED"/>
    <property type="match status" value="1"/>
</dbReference>
<dbReference type="Gene3D" id="3.40.50.300">
    <property type="entry name" value="P-loop containing nucleotide triphosphate hydrolases"/>
    <property type="match status" value="4"/>
</dbReference>
<dbReference type="OMA" id="HGICENI"/>
<feature type="region of interest" description="Disordered" evidence="4">
    <location>
        <begin position="248"/>
        <end position="270"/>
    </location>
</feature>
<dbReference type="InParanoid" id="A0A3P8XI08"/>
<feature type="region of interest" description="Disordered" evidence="4">
    <location>
        <begin position="935"/>
        <end position="1000"/>
    </location>
</feature>
<dbReference type="Ensembl" id="ENSELUT00000012702.3">
    <property type="protein sequence ID" value="ENSELUP00000004221.3"/>
    <property type="gene ID" value="ENSELUG00000005405.3"/>
</dbReference>
<dbReference type="InterPro" id="IPR045058">
    <property type="entry name" value="GIMA/IAN/Toc"/>
</dbReference>
<dbReference type="FunFam" id="3.40.50.300:FF:000366">
    <property type="entry name" value="GTPase, IMAP family member 2"/>
    <property type="match status" value="1"/>
</dbReference>
<dbReference type="GeneTree" id="ENSGT00940000164100"/>
<feature type="compositionally biased region" description="Basic and acidic residues" evidence="4">
    <location>
        <begin position="1081"/>
        <end position="1155"/>
    </location>
</feature>
<organism evidence="6 7">
    <name type="scientific">Esox lucius</name>
    <name type="common">Northern pike</name>
    <dbReference type="NCBI Taxonomy" id="8010"/>
    <lineage>
        <taxon>Eukaryota</taxon>
        <taxon>Metazoa</taxon>
        <taxon>Chordata</taxon>
        <taxon>Craniata</taxon>
        <taxon>Vertebrata</taxon>
        <taxon>Euteleostomi</taxon>
        <taxon>Actinopterygii</taxon>
        <taxon>Neopterygii</taxon>
        <taxon>Teleostei</taxon>
        <taxon>Protacanthopterygii</taxon>
        <taxon>Esociformes</taxon>
        <taxon>Esocidae</taxon>
        <taxon>Esox</taxon>
    </lineage>
</organism>
<feature type="region of interest" description="Disordered" evidence="4">
    <location>
        <begin position="1174"/>
        <end position="1237"/>
    </location>
</feature>